<dbReference type="InterPro" id="IPR010918">
    <property type="entry name" value="PurM-like_C_dom"/>
</dbReference>
<dbReference type="GO" id="GO:0051604">
    <property type="term" value="P:protein maturation"/>
    <property type="evidence" value="ECO:0007669"/>
    <property type="project" value="TreeGrafter"/>
</dbReference>
<dbReference type="Proteomes" id="UP000543642">
    <property type="component" value="Unassembled WGS sequence"/>
</dbReference>
<dbReference type="InterPro" id="IPR036921">
    <property type="entry name" value="PurM-like_N_sf"/>
</dbReference>
<dbReference type="InterPro" id="IPR011854">
    <property type="entry name" value="HypE"/>
</dbReference>
<evidence type="ECO:0000313" key="4">
    <source>
        <dbReference type="EMBL" id="MBB5263323.1"/>
    </source>
</evidence>
<feature type="domain" description="PurM-like C-terminal" evidence="3">
    <location>
        <begin position="158"/>
        <end position="308"/>
    </location>
</feature>
<dbReference type="PANTHER" id="PTHR30303:SF4">
    <property type="entry name" value="HYDROGENASE EXPRESSION_FORMATION PROTEIN HYPE"/>
    <property type="match status" value="1"/>
</dbReference>
<evidence type="ECO:0000259" key="2">
    <source>
        <dbReference type="Pfam" id="PF00586"/>
    </source>
</evidence>
<sequence length="338" mass="36607">MKIGKLQESILDRSVFKQIHKRNDNILCKPKVGLGYQIMRTGPDTYAAAAVNTVEGTPFQVGVLAVPRGVNSLACAGVLPEGIMVSLTVPENTQEQDFRKMIEAMEQACRAEGIDLAGGHTQISPNVTKVVASVTALGVPGNTDAGILPGGNPAAPSEGQSIVMTKWAGLSGSWLLEQDCHEAFVKKYNHDIADAIAGMDQFFSVSREAYIAAKLEPSFMFDLSESGIFGGLWEAAQMGHVGLEVDLKKIPVRQETVELCDFVDVNPYKIPSLGSLLIATDHGERLTHLLKQQGIDAAVIGCFTSGNDRVIINDDERRYLEPPRGLEECIKMKGRQIE</sequence>
<dbReference type="EMBL" id="JACHFW010000001">
    <property type="protein sequence ID" value="MBB5263323.1"/>
    <property type="molecule type" value="Genomic_DNA"/>
</dbReference>
<evidence type="ECO:0000259" key="3">
    <source>
        <dbReference type="Pfam" id="PF02769"/>
    </source>
</evidence>
<proteinExistence type="inferred from homology"/>
<name>A0A7W8H7S3_9FIRM</name>
<dbReference type="AlphaFoldDB" id="A0A7W8H7S3"/>
<comment type="caution">
    <text evidence="4">The sequence shown here is derived from an EMBL/GenBank/DDBJ whole genome shotgun (WGS) entry which is preliminary data.</text>
</comment>
<evidence type="ECO:0000313" key="5">
    <source>
        <dbReference type="Proteomes" id="UP000543642"/>
    </source>
</evidence>
<dbReference type="SUPFAM" id="SSF55326">
    <property type="entry name" value="PurM N-terminal domain-like"/>
    <property type="match status" value="1"/>
</dbReference>
<evidence type="ECO:0000256" key="1">
    <source>
        <dbReference type="ARBA" id="ARBA00006243"/>
    </source>
</evidence>
<dbReference type="Pfam" id="PF00586">
    <property type="entry name" value="AIRS"/>
    <property type="match status" value="1"/>
</dbReference>
<dbReference type="InterPro" id="IPR036676">
    <property type="entry name" value="PurM-like_C_sf"/>
</dbReference>
<organism evidence="4 5">
    <name type="scientific">Catenibacillus scindens</name>
    <dbReference type="NCBI Taxonomy" id="673271"/>
    <lineage>
        <taxon>Bacteria</taxon>
        <taxon>Bacillati</taxon>
        <taxon>Bacillota</taxon>
        <taxon>Clostridia</taxon>
        <taxon>Lachnospirales</taxon>
        <taxon>Lachnospiraceae</taxon>
        <taxon>Catenibacillus</taxon>
    </lineage>
</organism>
<gene>
    <name evidence="4" type="ORF">HNP82_000417</name>
</gene>
<dbReference type="InterPro" id="IPR016188">
    <property type="entry name" value="PurM-like_N"/>
</dbReference>
<keyword evidence="5" id="KW-1185">Reference proteome</keyword>
<reference evidence="4 5" key="1">
    <citation type="submission" date="2020-08" db="EMBL/GenBank/DDBJ databases">
        <title>Genomic Encyclopedia of Type Strains, Phase IV (KMG-IV): sequencing the most valuable type-strain genomes for metagenomic binning, comparative biology and taxonomic classification.</title>
        <authorList>
            <person name="Goeker M."/>
        </authorList>
    </citation>
    <scope>NUCLEOTIDE SEQUENCE [LARGE SCALE GENOMIC DNA]</scope>
    <source>
        <strain evidence="4 5">DSM 106146</strain>
    </source>
</reference>
<dbReference type="PANTHER" id="PTHR30303">
    <property type="entry name" value="HYDROGENASE ISOENZYMES FORMATION PROTEIN HYPE"/>
    <property type="match status" value="1"/>
</dbReference>
<dbReference type="Gene3D" id="3.30.1330.10">
    <property type="entry name" value="PurM-like, N-terminal domain"/>
    <property type="match status" value="1"/>
</dbReference>
<dbReference type="Pfam" id="PF02769">
    <property type="entry name" value="AIRS_C"/>
    <property type="match status" value="1"/>
</dbReference>
<accession>A0A7W8H7S3</accession>
<dbReference type="RefSeq" id="WP_183770927.1">
    <property type="nucleotide sequence ID" value="NZ_CAWVEG010000069.1"/>
</dbReference>
<dbReference type="Gene3D" id="3.90.650.10">
    <property type="entry name" value="PurM-like C-terminal domain"/>
    <property type="match status" value="1"/>
</dbReference>
<comment type="similarity">
    <text evidence="1">Belongs to the HypE family.</text>
</comment>
<dbReference type="SUPFAM" id="SSF56042">
    <property type="entry name" value="PurM C-terminal domain-like"/>
    <property type="match status" value="1"/>
</dbReference>
<feature type="domain" description="PurM-like N-terminal" evidence="2">
    <location>
        <begin position="53"/>
        <end position="139"/>
    </location>
</feature>
<protein>
    <submittedName>
        <fullName evidence="4">Hydrogenase maturation factor</fullName>
    </submittedName>
</protein>